<dbReference type="AlphaFoldDB" id="A0AAW6H1F6"/>
<dbReference type="SUPFAM" id="SSF51230">
    <property type="entry name" value="Single hybrid motif"/>
    <property type="match status" value="1"/>
</dbReference>
<evidence type="ECO:0000313" key="1">
    <source>
        <dbReference type="EMBL" id="MDC1901077.1"/>
    </source>
</evidence>
<proteinExistence type="predicted"/>
<dbReference type="Proteomes" id="UP001222603">
    <property type="component" value="Unassembled WGS sequence"/>
</dbReference>
<dbReference type="Gene3D" id="2.40.50.100">
    <property type="match status" value="1"/>
</dbReference>
<reference evidence="1" key="1">
    <citation type="submission" date="2022-10" db="EMBL/GenBank/DDBJ databases">
        <title>Human gut microbiome strain richness.</title>
        <authorList>
            <person name="Chen-Liaw A."/>
        </authorList>
    </citation>
    <scope>NUCLEOTIDE SEQUENCE</scope>
    <source>
        <strain evidence="1">1001713st1_F9_1001713B170221_170320</strain>
    </source>
</reference>
<accession>A0AAW6H1F6</accession>
<protein>
    <submittedName>
        <fullName evidence="1">Biotin/lipoyl-binding protein</fullName>
    </submittedName>
</protein>
<name>A0AAW6H1F6_BACUN</name>
<feature type="non-terminal residue" evidence="1">
    <location>
        <position position="1"/>
    </location>
</feature>
<sequence>RAKDAAMAKSGYSEEEIKKLKRAKADPIIAPSKGQVLWEVSVEGPSSAPFIGRKYQHDEVFCYLSTPWGEYEKIWTGFTGRVVEVCAKQGDVVNKGDVIAYIQRSDIFA</sequence>
<evidence type="ECO:0000313" key="2">
    <source>
        <dbReference type="Proteomes" id="UP001222603"/>
    </source>
</evidence>
<gene>
    <name evidence="1" type="ORF">POZ10_10655</name>
</gene>
<dbReference type="EMBL" id="JAQNSI010000302">
    <property type="protein sequence ID" value="MDC1901077.1"/>
    <property type="molecule type" value="Genomic_DNA"/>
</dbReference>
<organism evidence="1 2">
    <name type="scientific">Bacteroides uniformis</name>
    <dbReference type="NCBI Taxonomy" id="820"/>
    <lineage>
        <taxon>Bacteria</taxon>
        <taxon>Pseudomonadati</taxon>
        <taxon>Bacteroidota</taxon>
        <taxon>Bacteroidia</taxon>
        <taxon>Bacteroidales</taxon>
        <taxon>Bacteroidaceae</taxon>
        <taxon>Bacteroides</taxon>
    </lineage>
</organism>
<comment type="caution">
    <text evidence="1">The sequence shown here is derived from an EMBL/GenBank/DDBJ whole genome shotgun (WGS) entry which is preliminary data.</text>
</comment>
<dbReference type="InterPro" id="IPR011053">
    <property type="entry name" value="Single_hybrid_motif"/>
</dbReference>
<dbReference type="RefSeq" id="WP_272201861.1">
    <property type="nucleotide sequence ID" value="NZ_JAQNSI010000302.1"/>
</dbReference>